<dbReference type="AlphaFoldDB" id="I0WN85"/>
<dbReference type="EMBL" id="AJJH01000115">
    <property type="protein sequence ID" value="EID77851.1"/>
    <property type="molecule type" value="Genomic_DNA"/>
</dbReference>
<comment type="caution">
    <text evidence="2">The sequence shown here is derived from an EMBL/GenBank/DDBJ whole genome shotgun (WGS) entry which is preliminary data.</text>
</comment>
<gene>
    <name evidence="2" type="ORF">W59_20908</name>
</gene>
<feature type="compositionally biased region" description="Basic residues" evidence="1">
    <location>
        <begin position="16"/>
        <end position="35"/>
    </location>
</feature>
<organism evidence="2 3">
    <name type="scientific">Rhodococcus opacus RKJ300 = JCM 13270</name>
    <dbReference type="NCBI Taxonomy" id="1165867"/>
    <lineage>
        <taxon>Bacteria</taxon>
        <taxon>Bacillati</taxon>
        <taxon>Actinomycetota</taxon>
        <taxon>Actinomycetes</taxon>
        <taxon>Mycobacteriales</taxon>
        <taxon>Nocardiaceae</taxon>
        <taxon>Rhodococcus</taxon>
    </lineage>
</organism>
<protein>
    <submittedName>
        <fullName evidence="2">Uncharacterized protein</fullName>
    </submittedName>
</protein>
<feature type="region of interest" description="Disordered" evidence="1">
    <location>
        <begin position="1"/>
        <end position="55"/>
    </location>
</feature>
<evidence type="ECO:0000313" key="2">
    <source>
        <dbReference type="EMBL" id="EID77851.1"/>
    </source>
</evidence>
<evidence type="ECO:0000313" key="3">
    <source>
        <dbReference type="Proteomes" id="UP000006447"/>
    </source>
</evidence>
<feature type="compositionally biased region" description="Basic and acidic residues" evidence="1">
    <location>
        <begin position="43"/>
        <end position="55"/>
    </location>
</feature>
<evidence type="ECO:0000256" key="1">
    <source>
        <dbReference type="SAM" id="MobiDB-lite"/>
    </source>
</evidence>
<name>I0WN85_RHOOP</name>
<proteinExistence type="predicted"/>
<dbReference type="Proteomes" id="UP000006447">
    <property type="component" value="Unassembled WGS sequence"/>
</dbReference>
<reference evidence="2 3" key="1">
    <citation type="journal article" date="2012" name="J. Bacteriol.">
        <title>Draft genome sequence of the nitrophenol-degrading actinomycete Rhodococcus imtechensis RKJ300.</title>
        <authorList>
            <person name="Vikram S."/>
            <person name="Kumar S."/>
            <person name="Subramanian S."/>
            <person name="Raghava G.P."/>
        </authorList>
    </citation>
    <scope>NUCLEOTIDE SEQUENCE [LARGE SCALE GENOMIC DNA]</scope>
    <source>
        <strain evidence="2 3">RKJ300</strain>
    </source>
</reference>
<dbReference type="PATRIC" id="fig|1165867.3.peg.4262"/>
<sequence>MYGCTSKNGRPDTLAPRRHSRPRHDCRRRQPHRDHRNQAGGPDIHDGEKVHDAHHNREWAAAAQAAGGDDIDCGHLPA</sequence>
<accession>I0WN85</accession>